<evidence type="ECO:0000313" key="3">
    <source>
        <dbReference type="Proteomes" id="UP000708208"/>
    </source>
</evidence>
<accession>A0A8J2LSA8</accession>
<reference evidence="2" key="1">
    <citation type="submission" date="2021-06" db="EMBL/GenBank/DDBJ databases">
        <authorList>
            <person name="Hodson N. C."/>
            <person name="Mongue J. A."/>
            <person name="Jaron S. K."/>
        </authorList>
    </citation>
    <scope>NUCLEOTIDE SEQUENCE</scope>
</reference>
<feature type="compositionally biased region" description="Polar residues" evidence="1">
    <location>
        <begin position="70"/>
        <end position="89"/>
    </location>
</feature>
<dbReference type="Pfam" id="PF13270">
    <property type="entry name" value="CCDC28"/>
    <property type="match status" value="1"/>
</dbReference>
<dbReference type="InterPro" id="IPR025271">
    <property type="entry name" value="CCDC28"/>
</dbReference>
<dbReference type="OrthoDB" id="9977011at2759"/>
<organism evidence="2 3">
    <name type="scientific">Allacma fusca</name>
    <dbReference type="NCBI Taxonomy" id="39272"/>
    <lineage>
        <taxon>Eukaryota</taxon>
        <taxon>Metazoa</taxon>
        <taxon>Ecdysozoa</taxon>
        <taxon>Arthropoda</taxon>
        <taxon>Hexapoda</taxon>
        <taxon>Collembola</taxon>
        <taxon>Symphypleona</taxon>
        <taxon>Sminthuridae</taxon>
        <taxon>Allacma</taxon>
    </lineage>
</organism>
<proteinExistence type="predicted"/>
<feature type="region of interest" description="Disordered" evidence="1">
    <location>
        <begin position="69"/>
        <end position="89"/>
    </location>
</feature>
<evidence type="ECO:0000313" key="2">
    <source>
        <dbReference type="EMBL" id="CAG7835717.1"/>
    </source>
</evidence>
<dbReference type="AlphaFoldDB" id="A0A8J2LSA8"/>
<dbReference type="EMBL" id="CAJVCH010570735">
    <property type="protein sequence ID" value="CAG7835717.1"/>
    <property type="molecule type" value="Genomic_DNA"/>
</dbReference>
<dbReference type="PANTHER" id="PTHR13400">
    <property type="entry name" value="CHEMOKINE C-C MOTIF RECEPTOR 1"/>
    <property type="match status" value="1"/>
</dbReference>
<comment type="caution">
    <text evidence="2">The sequence shown here is derived from an EMBL/GenBank/DDBJ whole genome shotgun (WGS) entry which is preliminary data.</text>
</comment>
<dbReference type="Proteomes" id="UP000708208">
    <property type="component" value="Unassembled WGS sequence"/>
</dbReference>
<keyword evidence="3" id="KW-1185">Reference proteome</keyword>
<dbReference type="PANTHER" id="PTHR13400:SF4">
    <property type="entry name" value="COILED-COIL DOMAIN-CONTAINING PROTEIN 28A-LIKE PROTEIN"/>
    <property type="match status" value="1"/>
</dbReference>
<sequence>MSAPSGANDPPGHSFLSAVSEIKNMENALLSLLTSFHSGDLSAFGRGSSLQTMEAIRSKQERLARLHFDVSSSKGQGGDTSHQSNWMSESDQNKLVAGLRELSLEIEKLHETSN</sequence>
<protein>
    <submittedName>
        <fullName evidence="2">Uncharacterized protein</fullName>
    </submittedName>
</protein>
<evidence type="ECO:0000256" key="1">
    <source>
        <dbReference type="SAM" id="MobiDB-lite"/>
    </source>
</evidence>
<name>A0A8J2LSA8_9HEXA</name>
<gene>
    <name evidence="2" type="ORF">AFUS01_LOCUS45053</name>
</gene>